<gene>
    <name evidence="3" type="ORF">F511_38151</name>
</gene>
<dbReference type="OrthoDB" id="1908822at2759"/>
<proteinExistence type="predicted"/>
<feature type="region of interest" description="Disordered" evidence="1">
    <location>
        <begin position="1"/>
        <end position="24"/>
    </location>
</feature>
<dbReference type="AlphaFoldDB" id="A0A2Z7D6Z6"/>
<evidence type="ECO:0000313" key="4">
    <source>
        <dbReference type="Proteomes" id="UP000250235"/>
    </source>
</evidence>
<protein>
    <submittedName>
        <fullName evidence="3">Uncharacterized protein</fullName>
    </submittedName>
</protein>
<dbReference type="Proteomes" id="UP000250235">
    <property type="component" value="Unassembled WGS sequence"/>
</dbReference>
<accession>A0A2Z7D6Z6</accession>
<organism evidence="3 4">
    <name type="scientific">Dorcoceras hygrometricum</name>
    <dbReference type="NCBI Taxonomy" id="472368"/>
    <lineage>
        <taxon>Eukaryota</taxon>
        <taxon>Viridiplantae</taxon>
        <taxon>Streptophyta</taxon>
        <taxon>Embryophyta</taxon>
        <taxon>Tracheophyta</taxon>
        <taxon>Spermatophyta</taxon>
        <taxon>Magnoliopsida</taxon>
        <taxon>eudicotyledons</taxon>
        <taxon>Gunneridae</taxon>
        <taxon>Pentapetalae</taxon>
        <taxon>asterids</taxon>
        <taxon>lamiids</taxon>
        <taxon>Lamiales</taxon>
        <taxon>Gesneriaceae</taxon>
        <taxon>Didymocarpoideae</taxon>
        <taxon>Trichosporeae</taxon>
        <taxon>Loxocarpinae</taxon>
        <taxon>Dorcoceras</taxon>
    </lineage>
</organism>
<keyword evidence="2" id="KW-1133">Transmembrane helix</keyword>
<evidence type="ECO:0000313" key="3">
    <source>
        <dbReference type="EMBL" id="KZV54777.1"/>
    </source>
</evidence>
<keyword evidence="2" id="KW-0812">Transmembrane</keyword>
<reference evidence="3 4" key="1">
    <citation type="journal article" date="2015" name="Proc. Natl. Acad. Sci. U.S.A.">
        <title>The resurrection genome of Boea hygrometrica: A blueprint for survival of dehydration.</title>
        <authorList>
            <person name="Xiao L."/>
            <person name="Yang G."/>
            <person name="Zhang L."/>
            <person name="Yang X."/>
            <person name="Zhao S."/>
            <person name="Ji Z."/>
            <person name="Zhou Q."/>
            <person name="Hu M."/>
            <person name="Wang Y."/>
            <person name="Chen M."/>
            <person name="Xu Y."/>
            <person name="Jin H."/>
            <person name="Xiao X."/>
            <person name="Hu G."/>
            <person name="Bao F."/>
            <person name="Hu Y."/>
            <person name="Wan P."/>
            <person name="Li L."/>
            <person name="Deng X."/>
            <person name="Kuang T."/>
            <person name="Xiang C."/>
            <person name="Zhu J.K."/>
            <person name="Oliver M.J."/>
            <person name="He Y."/>
        </authorList>
    </citation>
    <scope>NUCLEOTIDE SEQUENCE [LARGE SCALE GENOMIC DNA]</scope>
    <source>
        <strain evidence="4">cv. XS01</strain>
    </source>
</reference>
<sequence length="143" mass="15982">MERLPTEANPNKKKSSGRLPSPQEMVSHYEKQGMETQQASLKVIQDLQSALFRMAAANRSRKSADFKLDAVQSRLLHLEMKIDSKPSPVTLRRWLWASPPPEFGTPPYNSGASSAGLLTTPRLYFCFLGGVFYVCGTFIFLVS</sequence>
<name>A0A2Z7D6Z6_9LAMI</name>
<keyword evidence="2" id="KW-0472">Membrane</keyword>
<feature type="transmembrane region" description="Helical" evidence="2">
    <location>
        <begin position="123"/>
        <end position="142"/>
    </location>
</feature>
<keyword evidence="4" id="KW-1185">Reference proteome</keyword>
<dbReference type="EMBL" id="KQ989129">
    <property type="protein sequence ID" value="KZV54777.1"/>
    <property type="molecule type" value="Genomic_DNA"/>
</dbReference>
<evidence type="ECO:0000256" key="2">
    <source>
        <dbReference type="SAM" id="Phobius"/>
    </source>
</evidence>
<evidence type="ECO:0000256" key="1">
    <source>
        <dbReference type="SAM" id="MobiDB-lite"/>
    </source>
</evidence>